<protein>
    <recommendedName>
        <fullName evidence="4">DUF3719 domain-containing protein</fullName>
    </recommendedName>
</protein>
<dbReference type="PANTHER" id="PTHR31997">
    <property type="entry name" value="AGAP003710-PA"/>
    <property type="match status" value="1"/>
</dbReference>
<evidence type="ECO:0000313" key="3">
    <source>
        <dbReference type="Proteomes" id="UP000827092"/>
    </source>
</evidence>
<dbReference type="EMBL" id="JAFNEN010000219">
    <property type="protein sequence ID" value="KAG8189228.1"/>
    <property type="molecule type" value="Genomic_DNA"/>
</dbReference>
<accession>A0AAV6V088</accession>
<dbReference type="AlphaFoldDB" id="A0AAV6V088"/>
<dbReference type="PANTHER" id="PTHR31997:SF1">
    <property type="entry name" value="AGAP003710-PA"/>
    <property type="match status" value="1"/>
</dbReference>
<dbReference type="InterPro" id="IPR039630">
    <property type="entry name" value="FAM149"/>
</dbReference>
<reference evidence="2 3" key="1">
    <citation type="journal article" date="2022" name="Nat. Ecol. Evol.">
        <title>A masculinizing supergene underlies an exaggerated male reproductive morph in a spider.</title>
        <authorList>
            <person name="Hendrickx F."/>
            <person name="De Corte Z."/>
            <person name="Sonet G."/>
            <person name="Van Belleghem S.M."/>
            <person name="Kostlbacher S."/>
            <person name="Vangestel C."/>
        </authorList>
    </citation>
    <scope>NUCLEOTIDE SEQUENCE [LARGE SCALE GENOMIC DNA]</scope>
    <source>
        <strain evidence="2">W744_W776</strain>
    </source>
</reference>
<proteinExistence type="predicted"/>
<feature type="compositionally biased region" description="Low complexity" evidence="1">
    <location>
        <begin position="461"/>
        <end position="476"/>
    </location>
</feature>
<feature type="region of interest" description="Disordered" evidence="1">
    <location>
        <begin position="453"/>
        <end position="480"/>
    </location>
</feature>
<evidence type="ECO:0000313" key="2">
    <source>
        <dbReference type="EMBL" id="KAG8189228.1"/>
    </source>
</evidence>
<sequence>MSRQSLDKKDVEKSYLDFLDNSFQWDSNSSNEEPIFDSKSEVLWSRERNIVISQNDFFRDFQNGFSDLTEGSTSTCSWHNDDFDMNSGNKVKASLEAIEDALYEQQQSALLNKTVFQECCDWSNKFPFFRLKGKQILDVGDHTLLFSSEQNLRSTPASSTLSLQVEGKKMAIHAPEKLSKKTTNEKTHNELNEPANYFEETLADDGEYEEECAFDTRDTCNRIPQCQLGEESASSNCFKLIEDKIIEKIALEIWPKVLTVLQKLDPEPNEDFQLPPIVSVKGPKQIFCRPRTEGTDAPDIPRLNSLLSISPKVLQNKPDYGSWRATQRSRPNSEIHLYPRNHSVPSLKHEAQNTSDFASYQVYNKQAQQAKIYGEKDLGTIPSLLPAVNEDIIEPTNVLKNISIGSELKQRSSIIEIKSPMKSECILPPIDKKYHVPPNAKLTQNLFTFFGPPLKSDNHPSTRPATRPTTRPNTSAFRKNFKYSANLKNKSTNEGLSSLSQSNQVDHKRYDEMSLEKPVTLFPIVTSLVPLIERNSTSGKKSVLNTFSGDRKR</sequence>
<gene>
    <name evidence="2" type="ORF">JTE90_013759</name>
</gene>
<organism evidence="2 3">
    <name type="scientific">Oedothorax gibbosus</name>
    <dbReference type="NCBI Taxonomy" id="931172"/>
    <lineage>
        <taxon>Eukaryota</taxon>
        <taxon>Metazoa</taxon>
        <taxon>Ecdysozoa</taxon>
        <taxon>Arthropoda</taxon>
        <taxon>Chelicerata</taxon>
        <taxon>Arachnida</taxon>
        <taxon>Araneae</taxon>
        <taxon>Araneomorphae</taxon>
        <taxon>Entelegynae</taxon>
        <taxon>Araneoidea</taxon>
        <taxon>Linyphiidae</taxon>
        <taxon>Erigoninae</taxon>
        <taxon>Oedothorax</taxon>
    </lineage>
</organism>
<evidence type="ECO:0008006" key="4">
    <source>
        <dbReference type="Google" id="ProtNLM"/>
    </source>
</evidence>
<dbReference type="Proteomes" id="UP000827092">
    <property type="component" value="Unassembled WGS sequence"/>
</dbReference>
<keyword evidence="3" id="KW-1185">Reference proteome</keyword>
<name>A0AAV6V088_9ARAC</name>
<comment type="caution">
    <text evidence="2">The sequence shown here is derived from an EMBL/GenBank/DDBJ whole genome shotgun (WGS) entry which is preliminary data.</text>
</comment>
<evidence type="ECO:0000256" key="1">
    <source>
        <dbReference type="SAM" id="MobiDB-lite"/>
    </source>
</evidence>